<accession>A0ABW3IEB5</accession>
<feature type="signal peptide" evidence="1">
    <location>
        <begin position="1"/>
        <end position="19"/>
    </location>
</feature>
<feature type="chain" id="PRO_5047462268" evidence="1">
    <location>
        <begin position="20"/>
        <end position="236"/>
    </location>
</feature>
<comment type="caution">
    <text evidence="3">The sequence shown here is derived from an EMBL/GenBank/DDBJ whole genome shotgun (WGS) entry which is preliminary data.</text>
</comment>
<keyword evidence="4" id="KW-1185">Reference proteome</keyword>
<keyword evidence="1" id="KW-0732">Signal</keyword>
<name>A0ABW3IEB5_9FLAO</name>
<dbReference type="RefSeq" id="WP_380737733.1">
    <property type="nucleotide sequence ID" value="NZ_JBHTJP010000032.1"/>
</dbReference>
<evidence type="ECO:0000259" key="2">
    <source>
        <dbReference type="Pfam" id="PF13568"/>
    </source>
</evidence>
<proteinExistence type="predicted"/>
<dbReference type="Proteomes" id="UP001597100">
    <property type="component" value="Unassembled WGS sequence"/>
</dbReference>
<protein>
    <submittedName>
        <fullName evidence="3">Porin family protein</fullName>
    </submittedName>
</protein>
<evidence type="ECO:0000256" key="1">
    <source>
        <dbReference type="SAM" id="SignalP"/>
    </source>
</evidence>
<dbReference type="Pfam" id="PF13568">
    <property type="entry name" value="OMP_b-brl_2"/>
    <property type="match status" value="1"/>
</dbReference>
<feature type="domain" description="Outer membrane protein beta-barrel" evidence="2">
    <location>
        <begin position="32"/>
        <end position="207"/>
    </location>
</feature>
<evidence type="ECO:0000313" key="3">
    <source>
        <dbReference type="EMBL" id="MFD0976422.1"/>
    </source>
</evidence>
<dbReference type="EMBL" id="JBHTJP010000032">
    <property type="protein sequence ID" value="MFD0976422.1"/>
    <property type="molecule type" value="Genomic_DNA"/>
</dbReference>
<evidence type="ECO:0000313" key="4">
    <source>
        <dbReference type="Proteomes" id="UP001597100"/>
    </source>
</evidence>
<gene>
    <name evidence="3" type="ORF">ACFQ1G_06440</name>
</gene>
<reference evidence="4" key="1">
    <citation type="journal article" date="2019" name="Int. J. Syst. Evol. Microbiol.">
        <title>The Global Catalogue of Microorganisms (GCM) 10K type strain sequencing project: providing services to taxonomists for standard genome sequencing and annotation.</title>
        <authorList>
            <consortium name="The Broad Institute Genomics Platform"/>
            <consortium name="The Broad Institute Genome Sequencing Center for Infectious Disease"/>
            <person name="Wu L."/>
            <person name="Ma J."/>
        </authorList>
    </citation>
    <scope>NUCLEOTIDE SEQUENCE [LARGE SCALE GENOMIC DNA]</scope>
    <source>
        <strain evidence="4">CCUG 60898</strain>
    </source>
</reference>
<dbReference type="InterPro" id="IPR025665">
    <property type="entry name" value="Beta-barrel_OMP_2"/>
</dbReference>
<organism evidence="3 4">
    <name type="scientific">Salinimicrobium gaetbulicola</name>
    <dbReference type="NCBI Taxonomy" id="999702"/>
    <lineage>
        <taxon>Bacteria</taxon>
        <taxon>Pseudomonadati</taxon>
        <taxon>Bacteroidota</taxon>
        <taxon>Flavobacteriia</taxon>
        <taxon>Flavobacteriales</taxon>
        <taxon>Flavobacteriaceae</taxon>
        <taxon>Salinimicrobium</taxon>
    </lineage>
</organism>
<sequence>MKKHLIIAFVLISVLPAHAQIFTNNEKVKNNPNFDKQRWSWGYFLGFNSYDFNFDYIDYIPSDATGKDFSSDRTIGFNVGLIGNLRLNEHLDLRLEPGVAFSRINFQFYKGEVHAFREINSTYVHVPLLLKFSTTRINNFKPFVIGGLSTSINLSSNQNNPDDNKDGQFRMKTNAFYYEVGFGIDLYMYYFKFTPSIRGIFGFTDEIVRDDDPFSTYTRNIDKMSSRGVFINFTFQ</sequence>